<accession>F9G110</accession>
<dbReference type="SUPFAM" id="SSF143243">
    <property type="entry name" value="Nqo5-like"/>
    <property type="match status" value="1"/>
</dbReference>
<dbReference type="InterPro" id="IPR001268">
    <property type="entry name" value="NADH_UbQ_OxRdtase_30kDa_su"/>
</dbReference>
<evidence type="ECO:0000259" key="2">
    <source>
        <dbReference type="Pfam" id="PF00329"/>
    </source>
</evidence>
<protein>
    <recommendedName>
        <fullName evidence="2">NADH:ubiquinone oxidoreductase 30kDa subunit domain-containing protein</fullName>
    </recommendedName>
</protein>
<organism evidence="3">
    <name type="scientific">Fusarium oxysporum (strain Fo5176)</name>
    <name type="common">Fusarium vascular wilt</name>
    <dbReference type="NCBI Taxonomy" id="660025"/>
    <lineage>
        <taxon>Eukaryota</taxon>
        <taxon>Fungi</taxon>
        <taxon>Dikarya</taxon>
        <taxon>Ascomycota</taxon>
        <taxon>Pezizomycotina</taxon>
        <taxon>Sordariomycetes</taxon>
        <taxon>Hypocreomycetidae</taxon>
        <taxon>Hypocreales</taxon>
        <taxon>Nectriaceae</taxon>
        <taxon>Fusarium</taxon>
        <taxon>Fusarium oxysporum species complex</taxon>
    </lineage>
</organism>
<evidence type="ECO:0000313" key="3">
    <source>
        <dbReference type="EMBL" id="EGU77159.1"/>
    </source>
</evidence>
<feature type="non-terminal residue" evidence="3">
    <location>
        <position position="154"/>
    </location>
</feature>
<sequence>MATSISRSRALASALRPARPSVQLRNDQAIRCLSSTARQYVAMPKESPNLRKAPRDHPSVLKAPIVNPADKYQSKSDNMHRYGAWLMGTLPKYIQQFSVWKDELTIYISPSGVYPVFSFLKYNTAAEFTQVSTITAADYPTRENRFEIVYNLLS</sequence>
<dbReference type="InterPro" id="IPR037232">
    <property type="entry name" value="NADH_quin_OxRdtase_su_C/D-like"/>
</dbReference>
<proteinExistence type="inferred from homology"/>
<dbReference type="PANTHER" id="PTHR10884:SF14">
    <property type="entry name" value="NADH DEHYDROGENASE [UBIQUINONE] IRON-SULFUR PROTEIN 3, MITOCHONDRIAL"/>
    <property type="match status" value="1"/>
</dbReference>
<gene>
    <name evidence="3" type="ORF">FOXB_12342</name>
</gene>
<comment type="similarity">
    <text evidence="1">Belongs to the complex I 30 kDa subunit family.</text>
</comment>
<dbReference type="Gene3D" id="3.30.460.80">
    <property type="entry name" value="NADH:ubiquinone oxidoreductase, 30kDa subunit"/>
    <property type="match status" value="1"/>
</dbReference>
<dbReference type="AlphaFoldDB" id="F9G110"/>
<reference evidence="3" key="1">
    <citation type="journal article" date="2012" name="Mol. Plant Microbe Interact.">
        <title>A highly conserved effector in Fusarium oxysporum is required for full virulence on Arabidopsis.</title>
        <authorList>
            <person name="Thatcher L.F."/>
            <person name="Gardiner D.M."/>
            <person name="Kazan K."/>
            <person name="Manners J."/>
        </authorList>
    </citation>
    <scope>NUCLEOTIDE SEQUENCE [LARGE SCALE GENOMIC DNA]</scope>
    <source>
        <strain evidence="3">Fo5176</strain>
    </source>
</reference>
<dbReference type="STRING" id="660025.F9G110"/>
<dbReference type="GO" id="GO:0008137">
    <property type="term" value="F:NADH dehydrogenase (ubiquinone) activity"/>
    <property type="evidence" value="ECO:0007669"/>
    <property type="project" value="InterPro"/>
</dbReference>
<dbReference type="OrthoDB" id="37721at2759"/>
<name>F9G110_FUSOF</name>
<comment type="caution">
    <text evidence="3">The sequence shown here is derived from an EMBL/GenBank/DDBJ whole genome shotgun (WGS) entry which is preliminary data.</text>
</comment>
<dbReference type="Pfam" id="PF00329">
    <property type="entry name" value="Complex1_30kDa"/>
    <property type="match status" value="1"/>
</dbReference>
<dbReference type="PANTHER" id="PTHR10884">
    <property type="entry name" value="NADH DEHYDROGENASE UBIQUINONE IRON-SULFUR PROTEIN 3"/>
    <property type="match status" value="1"/>
</dbReference>
<feature type="domain" description="NADH:ubiquinone oxidoreductase 30kDa subunit" evidence="2">
    <location>
        <begin position="106"/>
        <end position="154"/>
    </location>
</feature>
<dbReference type="PaxDb" id="5507-FOXG_06006P0"/>
<evidence type="ECO:0000256" key="1">
    <source>
        <dbReference type="ARBA" id="ARBA00007569"/>
    </source>
</evidence>
<dbReference type="EMBL" id="AFQF01003045">
    <property type="protein sequence ID" value="EGU77159.1"/>
    <property type="molecule type" value="Genomic_DNA"/>
</dbReference>